<feature type="domain" description="Domain of unknown function WSN" evidence="2">
    <location>
        <begin position="83"/>
        <end position="152"/>
    </location>
</feature>
<feature type="region of interest" description="Disordered" evidence="1">
    <location>
        <begin position="54"/>
        <end position="83"/>
    </location>
</feature>
<feature type="compositionally biased region" description="Pro residues" evidence="1">
    <location>
        <begin position="61"/>
        <end position="72"/>
    </location>
</feature>
<dbReference type="InterPro" id="IPR003125">
    <property type="entry name" value="WSN"/>
</dbReference>
<proteinExistence type="predicted"/>
<accession>A0A2G5SJ58</accession>
<dbReference type="EMBL" id="PDUG01000007">
    <property type="protein sequence ID" value="PIC14906.1"/>
    <property type="molecule type" value="Genomic_DNA"/>
</dbReference>
<protein>
    <recommendedName>
        <fullName evidence="2">Domain of unknown function WSN domain-containing protein</fullName>
    </recommendedName>
</protein>
<keyword evidence="4" id="KW-1185">Reference proteome</keyword>
<evidence type="ECO:0000256" key="1">
    <source>
        <dbReference type="SAM" id="MobiDB-lite"/>
    </source>
</evidence>
<gene>
    <name evidence="3" type="ORF">B9Z55_027056</name>
</gene>
<evidence type="ECO:0000313" key="4">
    <source>
        <dbReference type="Proteomes" id="UP000230233"/>
    </source>
</evidence>
<evidence type="ECO:0000259" key="2">
    <source>
        <dbReference type="SMART" id="SM00453"/>
    </source>
</evidence>
<feature type="compositionally biased region" description="Polar residues" evidence="1">
    <location>
        <begin position="618"/>
        <end position="636"/>
    </location>
</feature>
<organism evidence="3 4">
    <name type="scientific">Caenorhabditis nigoni</name>
    <dbReference type="NCBI Taxonomy" id="1611254"/>
    <lineage>
        <taxon>Eukaryota</taxon>
        <taxon>Metazoa</taxon>
        <taxon>Ecdysozoa</taxon>
        <taxon>Nematoda</taxon>
        <taxon>Chromadorea</taxon>
        <taxon>Rhabditida</taxon>
        <taxon>Rhabditina</taxon>
        <taxon>Rhabditomorpha</taxon>
        <taxon>Rhabditoidea</taxon>
        <taxon>Rhabditidae</taxon>
        <taxon>Peloderinae</taxon>
        <taxon>Caenorhabditis</taxon>
    </lineage>
</organism>
<dbReference type="AlphaFoldDB" id="A0A2G5SJ58"/>
<dbReference type="Proteomes" id="UP000230233">
    <property type="component" value="Unassembled WGS sequence"/>
</dbReference>
<name>A0A2G5SJ58_9PELO</name>
<sequence>MAIGNFLKKPKEFFELFRQSNSVSKMRIACVLWILFIELVKSFDDDINTSWNRFDRAAPTPKGPPGKAPPTGKPKNSSVPTGPSLPSIVSRHMKLAPIFNALYIDIELSKGQIDAADVVAGLWNLKDKTVLNKLVSLDNKQLSTMLNTLDEKIKKVPAGLTQIADVDAISEKMGKVDVLKDRAGREVFQSASKGNVPKFIRDKTYLGDLASLKVDPAQQVLQNLSILESLDSADSTAQLNTRLATIPLYSLMRWLAEKLPLLMKNLEDTQIFSDSLTTASILNNNVVDIVALTPLLTSVKTGISSIPLANMDIDIVRPQKFLEQIAFLISELNTPADGLPIDPGLGSRINSTIASVLQDKTLRQILNNGKKLDGLESALATFTEFTRKLPKIEKQKNVIFEPNNFITVMYSLKVLKDIGSFQQLPDQDKFTELTACLTSQAIDEPDGLDVIRNHFDNFLSGLQTVQSKIPSTLNATKKSLSKIDDDVLVLDDDSFADFKEDPVLATLKTALAEMSENFFKPISTEEKFYEAVEAFLDKNILDTFEKSEEWISKVLAANTLHHEKCQFIFQFDNNTLTKLNKLPKIIYSMKTQKPAEKLKPFLQAIPLVKSGLEDFSEIPSSKNQSSENSKIQNSSKNMKKLKITNPENLLTVAHAIRSLEKINEIHNLDKELATVIQQGDIVLAVIGNVSNPINKEMLEKIWKNFPVIKGDMIRLKKKILEAIKVIKPQDPEKNLEDVGKVYESIRKFSFNERIDLRPFRKSLDLFDAPGFPEMQTSLKKLEDPYFGNWWEAHKSFQKAQKALKELQWDFEQFFGPKDVERERDEQSEYILSWMWTLSTIIFFEFCTLMALCAINKCLGFDELVKELDGIKNGQSKFIISGFFFR</sequence>
<dbReference type="SMART" id="SM00453">
    <property type="entry name" value="WSN"/>
    <property type="match status" value="1"/>
</dbReference>
<evidence type="ECO:0000313" key="3">
    <source>
        <dbReference type="EMBL" id="PIC14906.1"/>
    </source>
</evidence>
<feature type="region of interest" description="Disordered" evidence="1">
    <location>
        <begin position="616"/>
        <end position="638"/>
    </location>
</feature>
<comment type="caution">
    <text evidence="3">The sequence shown here is derived from an EMBL/GenBank/DDBJ whole genome shotgun (WGS) entry which is preliminary data.</text>
</comment>
<reference evidence="4" key="1">
    <citation type="submission" date="2017-10" db="EMBL/GenBank/DDBJ databases">
        <title>Rapid genome shrinkage in a self-fertile nematode reveals novel sperm competition proteins.</title>
        <authorList>
            <person name="Yin D."/>
            <person name="Schwarz E.M."/>
            <person name="Thomas C.G."/>
            <person name="Felde R.L."/>
            <person name="Korf I.F."/>
            <person name="Cutter A.D."/>
            <person name="Schartner C.M."/>
            <person name="Ralston E.J."/>
            <person name="Meyer B.J."/>
            <person name="Haag E.S."/>
        </authorList>
    </citation>
    <scope>NUCLEOTIDE SEQUENCE [LARGE SCALE GENOMIC DNA]</scope>
    <source>
        <strain evidence="4">JU1422</strain>
    </source>
</reference>
<dbReference type="Pfam" id="PF02206">
    <property type="entry name" value="WSN"/>
    <property type="match status" value="1"/>
</dbReference>